<dbReference type="InterPro" id="IPR012340">
    <property type="entry name" value="NA-bd_OB-fold"/>
</dbReference>
<evidence type="ECO:0000256" key="1">
    <source>
        <dbReference type="SAM" id="MobiDB-lite"/>
    </source>
</evidence>
<accession>A0A481YYD8</accession>
<organism evidence="3">
    <name type="scientific">Marseillevirus LCMAC202</name>
    <dbReference type="NCBI Taxonomy" id="2506606"/>
    <lineage>
        <taxon>Viruses</taxon>
        <taxon>Varidnaviria</taxon>
        <taxon>Bamfordvirae</taxon>
        <taxon>Nucleocytoviricota</taxon>
        <taxon>Megaviricetes</taxon>
        <taxon>Pimascovirales</taxon>
        <taxon>Pimascovirales incertae sedis</taxon>
        <taxon>Marseilleviridae</taxon>
    </lineage>
</organism>
<gene>
    <name evidence="3" type="ORF">LCMAC202_03720</name>
</gene>
<evidence type="ECO:0000259" key="2">
    <source>
        <dbReference type="PROSITE" id="PS50832"/>
    </source>
</evidence>
<dbReference type="Gene3D" id="2.40.50.140">
    <property type="entry name" value="Nucleic acid-binding proteins"/>
    <property type="match status" value="1"/>
</dbReference>
<keyword evidence="3" id="KW-0648">Protein biosynthesis</keyword>
<keyword evidence="3" id="KW-0396">Initiation factor</keyword>
<dbReference type="InterPro" id="IPR001253">
    <property type="entry name" value="TIF_eIF-1A"/>
</dbReference>
<dbReference type="GO" id="GO:0003723">
    <property type="term" value="F:RNA binding"/>
    <property type="evidence" value="ECO:0007669"/>
    <property type="project" value="InterPro"/>
</dbReference>
<dbReference type="PROSITE" id="PS50832">
    <property type="entry name" value="S1_IF1_TYPE"/>
    <property type="match status" value="1"/>
</dbReference>
<dbReference type="InterPro" id="IPR006196">
    <property type="entry name" value="RNA-binding_domain_S1_IF1"/>
</dbReference>
<feature type="compositionally biased region" description="Basic residues" evidence="1">
    <location>
        <begin position="1"/>
        <end position="15"/>
    </location>
</feature>
<feature type="region of interest" description="Disordered" evidence="1">
    <location>
        <begin position="127"/>
        <end position="151"/>
    </location>
</feature>
<dbReference type="EMBL" id="MK500372">
    <property type="protein sequence ID" value="QBK88010.1"/>
    <property type="molecule type" value="Genomic_DNA"/>
</dbReference>
<sequence length="151" mass="16700">MPPKKGGKKGKRTKKNPADETTRRPLPTAESGEMYALATKMLGNRRLTVKCADSKERLGIIPGKYKGRRNWVNVGMLLLLNIRDYQDDKADIIYIYDAQDAKRLHRRGELGGLGDEEIDKGCGFTFGGGTDEPDGVTVEKASDSDIDLDDL</sequence>
<name>A0A481YYD8_9VIRU</name>
<dbReference type="HAMAP" id="MF_00216">
    <property type="entry name" value="aIF_1A"/>
    <property type="match status" value="1"/>
</dbReference>
<dbReference type="SUPFAM" id="SSF50249">
    <property type="entry name" value="Nucleic acid-binding proteins"/>
    <property type="match status" value="1"/>
</dbReference>
<reference evidence="3" key="1">
    <citation type="journal article" date="2019" name="MBio">
        <title>Virus Genomes from Deep Sea Sediments Expand the Ocean Megavirome and Support Independent Origins of Viral Gigantism.</title>
        <authorList>
            <person name="Backstrom D."/>
            <person name="Yutin N."/>
            <person name="Jorgensen S.L."/>
            <person name="Dharamshi J."/>
            <person name="Homa F."/>
            <person name="Zaremba-Niedwiedzka K."/>
            <person name="Spang A."/>
            <person name="Wolf Y.I."/>
            <person name="Koonin E.V."/>
            <person name="Ettema T.J."/>
        </authorList>
    </citation>
    <scope>NUCLEOTIDE SEQUENCE</scope>
</reference>
<feature type="domain" description="S1-like" evidence="2">
    <location>
        <begin position="22"/>
        <end position="97"/>
    </location>
</feature>
<proteinExistence type="inferred from homology"/>
<protein>
    <submittedName>
        <fullName evidence="3">Translation initiation factor 1</fullName>
    </submittedName>
</protein>
<dbReference type="CDD" id="cd05793">
    <property type="entry name" value="S1_IF1A"/>
    <property type="match status" value="1"/>
</dbReference>
<dbReference type="PANTHER" id="PTHR21668">
    <property type="entry name" value="EIF-1A"/>
    <property type="match status" value="1"/>
</dbReference>
<feature type="region of interest" description="Disordered" evidence="1">
    <location>
        <begin position="1"/>
        <end position="31"/>
    </location>
</feature>
<evidence type="ECO:0000313" key="3">
    <source>
        <dbReference type="EMBL" id="QBK88010.1"/>
    </source>
</evidence>
<dbReference type="SMART" id="SM00652">
    <property type="entry name" value="eIF1a"/>
    <property type="match status" value="1"/>
</dbReference>
<dbReference type="Pfam" id="PF01176">
    <property type="entry name" value="eIF-1a"/>
    <property type="match status" value="1"/>
</dbReference>